<evidence type="ECO:0000256" key="2">
    <source>
        <dbReference type="ARBA" id="ARBA00018329"/>
    </source>
</evidence>
<evidence type="ECO:0000256" key="7">
    <source>
        <dbReference type="ARBA" id="ARBA00023172"/>
    </source>
</evidence>
<keyword evidence="6" id="KW-0804">Transcription</keyword>
<keyword evidence="7" id="KW-0233">DNA recombination</keyword>
<evidence type="ECO:0000256" key="5">
    <source>
        <dbReference type="ARBA" id="ARBA00023125"/>
    </source>
</evidence>
<evidence type="ECO:0000313" key="9">
    <source>
        <dbReference type="EMBL" id="MDC0749458.1"/>
    </source>
</evidence>
<dbReference type="PROSITE" id="PS00045">
    <property type="entry name" value="HISTONE_LIKE"/>
    <property type="match status" value="1"/>
</dbReference>
<comment type="similarity">
    <text evidence="1 8">Belongs to the bacterial histone-like protein family.</text>
</comment>
<protein>
    <recommendedName>
        <fullName evidence="2">Integration host factor subunit alpha</fullName>
    </recommendedName>
</protein>
<gene>
    <name evidence="9" type="ORF">POL67_49470</name>
</gene>
<evidence type="ECO:0000256" key="6">
    <source>
        <dbReference type="ARBA" id="ARBA00023163"/>
    </source>
</evidence>
<dbReference type="PANTHER" id="PTHR33175:SF2">
    <property type="entry name" value="INTEGRATION HOST FACTOR SUBUNIT ALPHA"/>
    <property type="match status" value="1"/>
</dbReference>
<dbReference type="InterPro" id="IPR005684">
    <property type="entry name" value="IHF_alpha"/>
</dbReference>
<evidence type="ECO:0000313" key="10">
    <source>
        <dbReference type="Proteomes" id="UP001221411"/>
    </source>
</evidence>
<dbReference type="Pfam" id="PF00216">
    <property type="entry name" value="Bac_DNA_binding"/>
    <property type="match status" value="1"/>
</dbReference>
<evidence type="ECO:0000256" key="4">
    <source>
        <dbReference type="ARBA" id="ARBA00023015"/>
    </source>
</evidence>
<keyword evidence="10" id="KW-1185">Reference proteome</keyword>
<accession>A0ABT5F5T2</accession>
<dbReference type="PRINTS" id="PR01727">
    <property type="entry name" value="DNABINDINGHU"/>
</dbReference>
<proteinExistence type="inferred from homology"/>
<dbReference type="NCBIfam" id="NF001401">
    <property type="entry name" value="PRK00285.1"/>
    <property type="match status" value="1"/>
</dbReference>
<evidence type="ECO:0000256" key="1">
    <source>
        <dbReference type="ARBA" id="ARBA00010529"/>
    </source>
</evidence>
<keyword evidence="5" id="KW-0238">DNA-binding</keyword>
<dbReference type="Proteomes" id="UP001221411">
    <property type="component" value="Unassembled WGS sequence"/>
</dbReference>
<keyword evidence="3" id="KW-0810">Translation regulation</keyword>
<comment type="caution">
    <text evidence="9">The sequence shown here is derived from an EMBL/GenBank/DDBJ whole genome shotgun (WGS) entry which is preliminary data.</text>
</comment>
<dbReference type="SMART" id="SM00411">
    <property type="entry name" value="BHL"/>
    <property type="match status" value="1"/>
</dbReference>
<dbReference type="Gene3D" id="4.10.520.10">
    <property type="entry name" value="IHF-like DNA-binding proteins"/>
    <property type="match status" value="1"/>
</dbReference>
<dbReference type="RefSeq" id="WP_271929341.1">
    <property type="nucleotide sequence ID" value="NZ_JAQNDO010000001.1"/>
</dbReference>
<evidence type="ECO:0000256" key="3">
    <source>
        <dbReference type="ARBA" id="ARBA00022845"/>
    </source>
</evidence>
<evidence type="ECO:0000256" key="8">
    <source>
        <dbReference type="RuleBase" id="RU003939"/>
    </source>
</evidence>
<dbReference type="SUPFAM" id="SSF47729">
    <property type="entry name" value="IHF-like DNA-binding proteins"/>
    <property type="match status" value="1"/>
</dbReference>
<sequence>MTKAEIVQAVYGRLGGFSKKESADLVDLIFETMKETLGRGEKIKISGFGNFVLRDKRQRQGRNPQTGDPIVITERRVLSFKASQILKHALNPRVSGASGATASAVAEE</sequence>
<reference evidence="9 10" key="1">
    <citation type="submission" date="2022-11" db="EMBL/GenBank/DDBJ databases">
        <title>Minimal conservation of predation-associated metabolite biosynthetic gene clusters underscores biosynthetic potential of Myxococcota including descriptions for ten novel species: Archangium lansinium sp. nov., Myxococcus landrumus sp. nov., Nannocystis bai.</title>
        <authorList>
            <person name="Ahearne A."/>
            <person name="Stevens C."/>
            <person name="Dowd S."/>
        </authorList>
    </citation>
    <scope>NUCLEOTIDE SEQUENCE [LARGE SCALE GENOMIC DNA]</scope>
    <source>
        <strain evidence="9 10">RJM3</strain>
    </source>
</reference>
<keyword evidence="4" id="KW-0805">Transcription regulation</keyword>
<dbReference type="InterPro" id="IPR020816">
    <property type="entry name" value="Histone-like_DNA-bd_CS"/>
</dbReference>
<dbReference type="EMBL" id="JAQNDO010000001">
    <property type="protein sequence ID" value="MDC0749458.1"/>
    <property type="molecule type" value="Genomic_DNA"/>
</dbReference>
<dbReference type="InterPro" id="IPR010992">
    <property type="entry name" value="IHF-like_DNA-bd_dom_sf"/>
</dbReference>
<organism evidence="9 10">
    <name type="scientific">Polyangium mundeleinium</name>
    <dbReference type="NCBI Taxonomy" id="2995306"/>
    <lineage>
        <taxon>Bacteria</taxon>
        <taxon>Pseudomonadati</taxon>
        <taxon>Myxococcota</taxon>
        <taxon>Polyangia</taxon>
        <taxon>Polyangiales</taxon>
        <taxon>Polyangiaceae</taxon>
        <taxon>Polyangium</taxon>
    </lineage>
</organism>
<dbReference type="CDD" id="cd13835">
    <property type="entry name" value="IHF_A"/>
    <property type="match status" value="1"/>
</dbReference>
<dbReference type="PANTHER" id="PTHR33175">
    <property type="entry name" value="DNA-BINDING PROTEIN HU"/>
    <property type="match status" value="1"/>
</dbReference>
<name>A0ABT5F5T2_9BACT</name>
<dbReference type="InterPro" id="IPR000119">
    <property type="entry name" value="Hist_DNA-bd"/>
</dbReference>